<proteinExistence type="predicted"/>
<protein>
    <submittedName>
        <fullName evidence="2">Uncharacterized protein</fullName>
    </submittedName>
</protein>
<reference evidence="3" key="2">
    <citation type="submission" date="2015-01" db="EMBL/GenBank/DDBJ databases">
        <title>Evolutionary Origins and Diversification of the Mycorrhizal Mutualists.</title>
        <authorList>
            <consortium name="DOE Joint Genome Institute"/>
            <consortium name="Mycorrhizal Genomics Consortium"/>
            <person name="Kohler A."/>
            <person name="Kuo A."/>
            <person name="Nagy L.G."/>
            <person name="Floudas D."/>
            <person name="Copeland A."/>
            <person name="Barry K.W."/>
            <person name="Cichocki N."/>
            <person name="Veneault-Fourrey C."/>
            <person name="LaButti K."/>
            <person name="Lindquist E.A."/>
            <person name="Lipzen A."/>
            <person name="Lundell T."/>
            <person name="Morin E."/>
            <person name="Murat C."/>
            <person name="Riley R."/>
            <person name="Ohm R."/>
            <person name="Sun H."/>
            <person name="Tunlid A."/>
            <person name="Henrissat B."/>
            <person name="Grigoriev I.V."/>
            <person name="Hibbett D.S."/>
            <person name="Martin F."/>
        </authorList>
    </citation>
    <scope>NUCLEOTIDE SEQUENCE [LARGE SCALE GENOMIC DNA]</scope>
    <source>
        <strain evidence="3">MAFF 305830</strain>
    </source>
</reference>
<feature type="region of interest" description="Disordered" evidence="1">
    <location>
        <begin position="26"/>
        <end position="60"/>
    </location>
</feature>
<dbReference type="HOGENOM" id="CLU_2139535_0_0_1"/>
<name>A0A0C2X6R5_SERVB</name>
<evidence type="ECO:0000256" key="1">
    <source>
        <dbReference type="SAM" id="MobiDB-lite"/>
    </source>
</evidence>
<feature type="compositionally biased region" description="Acidic residues" evidence="1">
    <location>
        <begin position="34"/>
        <end position="44"/>
    </location>
</feature>
<dbReference type="Proteomes" id="UP000054097">
    <property type="component" value="Unassembled WGS sequence"/>
</dbReference>
<feature type="non-terminal residue" evidence="2">
    <location>
        <position position="1"/>
    </location>
</feature>
<feature type="non-terminal residue" evidence="2">
    <location>
        <position position="113"/>
    </location>
</feature>
<sequence>DRLHLHPISATYKFRPHLGYIDVLSQKTRRKSADDEESEEDPGVEDDKNARPKKGKKDTREVHMVARKTDGTYSSSMSDTRREMLRAIGAEESEGWVPIKYYDEVRLQAVLSF</sequence>
<dbReference type="Pfam" id="PF04801">
    <property type="entry name" value="RPC5"/>
    <property type="match status" value="1"/>
</dbReference>
<dbReference type="InterPro" id="IPR006886">
    <property type="entry name" value="RNA_pol_III_Rpc5"/>
</dbReference>
<organism evidence="2 3">
    <name type="scientific">Serendipita vermifera MAFF 305830</name>
    <dbReference type="NCBI Taxonomy" id="933852"/>
    <lineage>
        <taxon>Eukaryota</taxon>
        <taxon>Fungi</taxon>
        <taxon>Dikarya</taxon>
        <taxon>Basidiomycota</taxon>
        <taxon>Agaricomycotina</taxon>
        <taxon>Agaricomycetes</taxon>
        <taxon>Sebacinales</taxon>
        <taxon>Serendipitaceae</taxon>
        <taxon>Serendipita</taxon>
    </lineage>
</organism>
<dbReference type="OrthoDB" id="340681at2759"/>
<dbReference type="GO" id="GO:0006351">
    <property type="term" value="P:DNA-templated transcription"/>
    <property type="evidence" value="ECO:0007669"/>
    <property type="project" value="InterPro"/>
</dbReference>
<reference evidence="2 3" key="1">
    <citation type="submission" date="2014-04" db="EMBL/GenBank/DDBJ databases">
        <authorList>
            <consortium name="DOE Joint Genome Institute"/>
            <person name="Kuo A."/>
            <person name="Zuccaro A."/>
            <person name="Kohler A."/>
            <person name="Nagy L.G."/>
            <person name="Floudas D."/>
            <person name="Copeland A."/>
            <person name="Barry K.W."/>
            <person name="Cichocki N."/>
            <person name="Veneault-Fourrey C."/>
            <person name="LaButti K."/>
            <person name="Lindquist E.A."/>
            <person name="Lipzen A."/>
            <person name="Lundell T."/>
            <person name="Morin E."/>
            <person name="Murat C."/>
            <person name="Sun H."/>
            <person name="Tunlid A."/>
            <person name="Henrissat B."/>
            <person name="Grigoriev I.V."/>
            <person name="Hibbett D.S."/>
            <person name="Martin F."/>
            <person name="Nordberg H.P."/>
            <person name="Cantor M.N."/>
            <person name="Hua S.X."/>
        </authorList>
    </citation>
    <scope>NUCLEOTIDE SEQUENCE [LARGE SCALE GENOMIC DNA]</scope>
    <source>
        <strain evidence="2 3">MAFF 305830</strain>
    </source>
</reference>
<evidence type="ECO:0000313" key="3">
    <source>
        <dbReference type="Proteomes" id="UP000054097"/>
    </source>
</evidence>
<dbReference type="AlphaFoldDB" id="A0A0C2X6R5"/>
<evidence type="ECO:0000313" key="2">
    <source>
        <dbReference type="EMBL" id="KIM33783.1"/>
    </source>
</evidence>
<gene>
    <name evidence="2" type="ORF">M408DRAFT_35424</name>
</gene>
<dbReference type="GO" id="GO:0005634">
    <property type="term" value="C:nucleus"/>
    <property type="evidence" value="ECO:0007669"/>
    <property type="project" value="InterPro"/>
</dbReference>
<accession>A0A0C2X6R5</accession>
<keyword evidence="3" id="KW-1185">Reference proteome</keyword>
<dbReference type="EMBL" id="KN824277">
    <property type="protein sequence ID" value="KIM33783.1"/>
    <property type="molecule type" value="Genomic_DNA"/>
</dbReference>